<gene>
    <name evidence="2" type="ORF">GCM10009560_20460</name>
</gene>
<dbReference type="Proteomes" id="UP001501578">
    <property type="component" value="Unassembled WGS sequence"/>
</dbReference>
<accession>A0ABP3ZHN9</accession>
<feature type="domain" description="AB hydrolase-1" evidence="1">
    <location>
        <begin position="6"/>
        <end position="219"/>
    </location>
</feature>
<keyword evidence="2" id="KW-0378">Hydrolase</keyword>
<dbReference type="Pfam" id="PF12697">
    <property type="entry name" value="Abhydrolase_6"/>
    <property type="match status" value="1"/>
</dbReference>
<dbReference type="Gene3D" id="3.40.50.1820">
    <property type="entry name" value="alpha/beta hydrolase"/>
    <property type="match status" value="1"/>
</dbReference>
<evidence type="ECO:0000313" key="3">
    <source>
        <dbReference type="Proteomes" id="UP001501578"/>
    </source>
</evidence>
<comment type="caution">
    <text evidence="2">The sequence shown here is derived from an EMBL/GenBank/DDBJ whole genome shotgun (WGS) entry which is preliminary data.</text>
</comment>
<sequence>MAVDNIVLVHGAWGDGSHWRGVIPVLAAEGYNVTAVQNPLTSLADDVHRTATLVAAQGGPTLLVGHSYGGSVISGAGNSPDVAGLVYIAAFAPDEGENLAGLLARDGQGLPEGLVRPDADGFLWLDFDAYQQGFAQDLTGTEALILARTQKPIAARCFEDAAGPPAWRRKPTWYQVSAQDRMIPPATERWMAERMEPRGTLTLEAGHASLISHPDEVAALVVAAAQAL</sequence>
<organism evidence="2 3">
    <name type="scientific">Nonomuraea longicatena</name>
    <dbReference type="NCBI Taxonomy" id="83682"/>
    <lineage>
        <taxon>Bacteria</taxon>
        <taxon>Bacillati</taxon>
        <taxon>Actinomycetota</taxon>
        <taxon>Actinomycetes</taxon>
        <taxon>Streptosporangiales</taxon>
        <taxon>Streptosporangiaceae</taxon>
        <taxon>Nonomuraea</taxon>
    </lineage>
</organism>
<evidence type="ECO:0000259" key="1">
    <source>
        <dbReference type="Pfam" id="PF12697"/>
    </source>
</evidence>
<dbReference type="EMBL" id="BAAAHQ010000008">
    <property type="protein sequence ID" value="GAA0921575.1"/>
    <property type="molecule type" value="Genomic_DNA"/>
</dbReference>
<dbReference type="InterPro" id="IPR000073">
    <property type="entry name" value="AB_hydrolase_1"/>
</dbReference>
<dbReference type="GO" id="GO:0016787">
    <property type="term" value="F:hydrolase activity"/>
    <property type="evidence" value="ECO:0007669"/>
    <property type="project" value="UniProtKB-KW"/>
</dbReference>
<proteinExistence type="predicted"/>
<name>A0ABP3ZHN9_9ACTN</name>
<dbReference type="SUPFAM" id="SSF53474">
    <property type="entry name" value="alpha/beta-Hydrolases"/>
    <property type="match status" value="1"/>
</dbReference>
<evidence type="ECO:0000313" key="2">
    <source>
        <dbReference type="EMBL" id="GAA0921575.1"/>
    </source>
</evidence>
<dbReference type="InterPro" id="IPR029058">
    <property type="entry name" value="AB_hydrolase_fold"/>
</dbReference>
<keyword evidence="3" id="KW-1185">Reference proteome</keyword>
<reference evidence="3" key="1">
    <citation type="journal article" date="2019" name="Int. J. Syst. Evol. Microbiol.">
        <title>The Global Catalogue of Microorganisms (GCM) 10K type strain sequencing project: providing services to taxonomists for standard genome sequencing and annotation.</title>
        <authorList>
            <consortium name="The Broad Institute Genomics Platform"/>
            <consortium name="The Broad Institute Genome Sequencing Center for Infectious Disease"/>
            <person name="Wu L."/>
            <person name="Ma J."/>
        </authorList>
    </citation>
    <scope>NUCLEOTIDE SEQUENCE [LARGE SCALE GENOMIC DNA]</scope>
    <source>
        <strain evidence="3">JCM 11136</strain>
    </source>
</reference>
<dbReference type="RefSeq" id="WP_343949503.1">
    <property type="nucleotide sequence ID" value="NZ_BAAAHQ010000008.1"/>
</dbReference>
<dbReference type="PANTHER" id="PTHR37017">
    <property type="entry name" value="AB HYDROLASE-1 DOMAIN-CONTAINING PROTEIN-RELATED"/>
    <property type="match status" value="1"/>
</dbReference>
<protein>
    <submittedName>
        <fullName evidence="2">Alpha/beta hydrolase</fullName>
    </submittedName>
</protein>
<dbReference type="InterPro" id="IPR052897">
    <property type="entry name" value="Sec-Metab_Biosynth_Hydrolase"/>
</dbReference>
<dbReference type="PANTHER" id="PTHR37017:SF11">
    <property type="entry name" value="ESTERASE_LIPASE_THIOESTERASE DOMAIN-CONTAINING PROTEIN"/>
    <property type="match status" value="1"/>
</dbReference>